<evidence type="ECO:0000313" key="3">
    <source>
        <dbReference type="EMBL" id="TLD40816.1"/>
    </source>
</evidence>
<evidence type="ECO:0000313" key="4">
    <source>
        <dbReference type="Proteomes" id="UP000319783"/>
    </source>
</evidence>
<sequence length="350" mass="39479">MEPPRGRLLIAGCRSGSYLSARTFQRYKELLAKEGSKNDILHLENIDKQFSDSETCVRLDVHVSGYDVFIFQALFNPASDYCIDQNYMALLIAARTFRENGANHVTAVLPYLAYARQDKPTRFMREPTTAKLMADMSIEAGIDRLVVWNPHCDQIRGFYGSMPVNVLGSLPLYIDEYRRFQGREDTIAVAPDAGASKFVAHFGRALNLKCAVASKYRPRPEEAVISEIIGDFTGKKIAIILDDMISSGGTIYALIKRLVEEKGIEEIYLGISHNLCVGNAHDLLIDLYKNYHLKEMTVTNSIPQTSAFQSLPFVSIQCLSDMLSRTINRIHYNQSVNEMLYQPLTPYIID</sequence>
<dbReference type="FunFam" id="3.40.50.2020:FF:000014">
    <property type="entry name" value="Ribose-phosphate pyrophosphokinase 1"/>
    <property type="match status" value="1"/>
</dbReference>
<name>A0A533Q831_9BACT</name>
<dbReference type="Gene3D" id="3.40.50.2020">
    <property type="match status" value="2"/>
</dbReference>
<accession>A0A533Q831</accession>
<dbReference type="CDD" id="cd06223">
    <property type="entry name" value="PRTases_typeI"/>
    <property type="match status" value="1"/>
</dbReference>
<dbReference type="AlphaFoldDB" id="A0A533Q831"/>
<dbReference type="InterPro" id="IPR029099">
    <property type="entry name" value="Pribosyltran_N"/>
</dbReference>
<reference evidence="3 4" key="1">
    <citation type="submission" date="2019-04" db="EMBL/GenBank/DDBJ databases">
        <title>Genome of a novel bacterium Candidatus Jettenia ecosi reconstructed from metagenome of an anammox bioreactor.</title>
        <authorList>
            <person name="Mardanov A.V."/>
            <person name="Beletsky A.V."/>
            <person name="Ravin N.V."/>
            <person name="Botchkova E.A."/>
            <person name="Litti Y.V."/>
            <person name="Nozhevnikova A.N."/>
        </authorList>
    </citation>
    <scope>NUCLEOTIDE SEQUENCE [LARGE SCALE GENOMIC DNA]</scope>
    <source>
        <strain evidence="3">J2</strain>
    </source>
</reference>
<dbReference type="PANTHER" id="PTHR10210:SF41">
    <property type="entry name" value="RIBOSE-PHOSPHATE PYROPHOSPHOKINASE 1, CHLOROPLASTIC"/>
    <property type="match status" value="1"/>
</dbReference>
<dbReference type="GO" id="GO:0000287">
    <property type="term" value="F:magnesium ion binding"/>
    <property type="evidence" value="ECO:0007669"/>
    <property type="project" value="InterPro"/>
</dbReference>
<dbReference type="InterPro" id="IPR029057">
    <property type="entry name" value="PRTase-like"/>
</dbReference>
<gene>
    <name evidence="3" type="ORF">JETT_2915</name>
</gene>
<dbReference type="NCBIfam" id="TIGR01251">
    <property type="entry name" value="ribP_PPkin"/>
    <property type="match status" value="1"/>
</dbReference>
<dbReference type="InterPro" id="IPR005946">
    <property type="entry name" value="Rib-P_diPkinase"/>
</dbReference>
<dbReference type="GO" id="GO:0005737">
    <property type="term" value="C:cytoplasm"/>
    <property type="evidence" value="ECO:0007669"/>
    <property type="project" value="TreeGrafter"/>
</dbReference>
<dbReference type="EMBL" id="SULG01000078">
    <property type="protein sequence ID" value="TLD40816.1"/>
    <property type="molecule type" value="Genomic_DNA"/>
</dbReference>
<dbReference type="InterPro" id="IPR000836">
    <property type="entry name" value="PRTase_dom"/>
</dbReference>
<feature type="domain" description="Ribose-phosphate pyrophosphokinase N-terminal" evidence="2">
    <location>
        <begin position="48"/>
        <end position="141"/>
    </location>
</feature>
<evidence type="ECO:0000256" key="1">
    <source>
        <dbReference type="ARBA" id="ARBA00022727"/>
    </source>
</evidence>
<keyword evidence="3" id="KW-0808">Transferase</keyword>
<dbReference type="GO" id="GO:0016301">
    <property type="term" value="F:kinase activity"/>
    <property type="evidence" value="ECO:0007669"/>
    <property type="project" value="UniProtKB-KW"/>
</dbReference>
<dbReference type="GO" id="GO:0002189">
    <property type="term" value="C:ribose phosphate diphosphokinase complex"/>
    <property type="evidence" value="ECO:0007669"/>
    <property type="project" value="TreeGrafter"/>
</dbReference>
<keyword evidence="1" id="KW-0545">Nucleotide biosynthesis</keyword>
<proteinExistence type="predicted"/>
<comment type="caution">
    <text evidence="3">The sequence shown here is derived from an EMBL/GenBank/DDBJ whole genome shotgun (WGS) entry which is preliminary data.</text>
</comment>
<dbReference type="GO" id="GO:0004749">
    <property type="term" value="F:ribose phosphate diphosphokinase activity"/>
    <property type="evidence" value="ECO:0007669"/>
    <property type="project" value="TreeGrafter"/>
</dbReference>
<dbReference type="GO" id="GO:0006015">
    <property type="term" value="P:5-phosphoribose 1-diphosphate biosynthetic process"/>
    <property type="evidence" value="ECO:0007669"/>
    <property type="project" value="TreeGrafter"/>
</dbReference>
<organism evidence="3 4">
    <name type="scientific">Candidatus Jettenia ecosi</name>
    <dbReference type="NCBI Taxonomy" id="2494326"/>
    <lineage>
        <taxon>Bacteria</taxon>
        <taxon>Pseudomonadati</taxon>
        <taxon>Planctomycetota</taxon>
        <taxon>Candidatus Brocadiia</taxon>
        <taxon>Candidatus Brocadiales</taxon>
        <taxon>Candidatus Brocadiaceae</taxon>
        <taxon>Candidatus Jettenia</taxon>
    </lineage>
</organism>
<keyword evidence="3" id="KW-0418">Kinase</keyword>
<dbReference type="Proteomes" id="UP000319783">
    <property type="component" value="Unassembled WGS sequence"/>
</dbReference>
<dbReference type="SMART" id="SM01400">
    <property type="entry name" value="Pribosyltran_N"/>
    <property type="match status" value="1"/>
</dbReference>
<evidence type="ECO:0000259" key="2">
    <source>
        <dbReference type="Pfam" id="PF13793"/>
    </source>
</evidence>
<dbReference type="Pfam" id="PF14572">
    <property type="entry name" value="Pribosyl_synth"/>
    <property type="match status" value="1"/>
</dbReference>
<protein>
    <submittedName>
        <fullName evidence="3">Ribose-phosphate pyrophosphokinase</fullName>
    </submittedName>
</protein>
<dbReference type="SUPFAM" id="SSF53271">
    <property type="entry name" value="PRTase-like"/>
    <property type="match status" value="1"/>
</dbReference>
<dbReference type="PANTHER" id="PTHR10210">
    <property type="entry name" value="RIBOSE-PHOSPHATE DIPHOSPHOKINASE FAMILY MEMBER"/>
    <property type="match status" value="1"/>
</dbReference>
<dbReference type="Pfam" id="PF13793">
    <property type="entry name" value="Pribosyltran_N"/>
    <property type="match status" value="1"/>
</dbReference>
<dbReference type="GO" id="GO:0006164">
    <property type="term" value="P:purine nucleotide biosynthetic process"/>
    <property type="evidence" value="ECO:0007669"/>
    <property type="project" value="TreeGrafter"/>
</dbReference>